<sequence>MICSNYIEKVILFFMETKNSLSIKRSIAIKAIVTPTWKEDAERELSKAISNIDQQLSQLEQEGQEIVNNIRSQSVNPLDPRVQEQVSQVQQQVAVKRNEIEEQKRNLLQQQSQVRELKMDEIVDQGQVDSFCDVTVGDNLIEKMQVSITVKDGVIQSIDNN</sequence>
<evidence type="ECO:0000313" key="2">
    <source>
        <dbReference type="EMBL" id="KGF97344.1"/>
    </source>
</evidence>
<keyword evidence="1" id="KW-0175">Coiled coil</keyword>
<dbReference type="Proteomes" id="UP000030445">
    <property type="component" value="Unassembled WGS sequence"/>
</dbReference>
<accession>A0A0A2A9Z4</accession>
<evidence type="ECO:0000256" key="1">
    <source>
        <dbReference type="SAM" id="Coils"/>
    </source>
</evidence>
<comment type="caution">
    <text evidence="2">The sequence shown here is derived from an EMBL/GenBank/DDBJ whole genome shotgun (WGS) entry which is preliminary data.</text>
</comment>
<feature type="coiled-coil region" evidence="1">
    <location>
        <begin position="38"/>
        <end position="120"/>
    </location>
</feature>
<name>A0A0A2A9Z4_PROMR</name>
<evidence type="ECO:0008006" key="4">
    <source>
        <dbReference type="Google" id="ProtNLM"/>
    </source>
</evidence>
<reference evidence="3" key="1">
    <citation type="journal article" date="2014" name="Sci. Data">
        <title>Genomes of diverse isolates of the marine cyanobacterium Prochlorococcus.</title>
        <authorList>
            <person name="Biller S."/>
            <person name="Berube P."/>
            <person name="Thompson J."/>
            <person name="Kelly L."/>
            <person name="Roggensack S."/>
            <person name="Awad L."/>
            <person name="Roache-Johnson K."/>
            <person name="Ding H."/>
            <person name="Giovannoni S.J."/>
            <person name="Moore L.R."/>
            <person name="Chisholm S.W."/>
        </authorList>
    </citation>
    <scope>NUCLEOTIDE SEQUENCE [LARGE SCALE GENOMIC DNA]</scope>
    <source>
        <strain evidence="3">MIT 9302</strain>
    </source>
</reference>
<dbReference type="EMBL" id="JNAM01000010">
    <property type="protein sequence ID" value="KGF97344.1"/>
    <property type="molecule type" value="Genomic_DNA"/>
</dbReference>
<dbReference type="STRING" id="74545.EU96_1056"/>
<dbReference type="eggNOG" id="ENOG50301P4">
    <property type="taxonomic scope" value="Bacteria"/>
</dbReference>
<organism evidence="2 3">
    <name type="scientific">Prochlorococcus marinus str. MIT 9302</name>
    <dbReference type="NCBI Taxonomy" id="74545"/>
    <lineage>
        <taxon>Bacteria</taxon>
        <taxon>Bacillati</taxon>
        <taxon>Cyanobacteriota</taxon>
        <taxon>Cyanophyceae</taxon>
        <taxon>Synechococcales</taxon>
        <taxon>Prochlorococcaceae</taxon>
        <taxon>Prochlorococcus</taxon>
    </lineage>
</organism>
<dbReference type="Pfam" id="PF11068">
    <property type="entry name" value="YlqD"/>
    <property type="match status" value="1"/>
</dbReference>
<dbReference type="AlphaFoldDB" id="A0A0A2A9Z4"/>
<proteinExistence type="predicted"/>
<protein>
    <recommendedName>
        <fullName evidence="4">YlqD protein</fullName>
    </recommendedName>
</protein>
<gene>
    <name evidence="2" type="ORF">EU96_1056</name>
</gene>
<dbReference type="Gene3D" id="6.10.140.1110">
    <property type="match status" value="1"/>
</dbReference>
<evidence type="ECO:0000313" key="3">
    <source>
        <dbReference type="Proteomes" id="UP000030445"/>
    </source>
</evidence>
<dbReference type="InterPro" id="IPR021297">
    <property type="entry name" value="YlqD"/>
</dbReference>